<name>A0A5B8LPC1_9HYPH</name>
<organism evidence="2 3">
    <name type="scientific">Devosia ginsengisoli</name>
    <dbReference type="NCBI Taxonomy" id="400770"/>
    <lineage>
        <taxon>Bacteria</taxon>
        <taxon>Pseudomonadati</taxon>
        <taxon>Pseudomonadota</taxon>
        <taxon>Alphaproteobacteria</taxon>
        <taxon>Hyphomicrobiales</taxon>
        <taxon>Devosiaceae</taxon>
        <taxon>Devosia</taxon>
    </lineage>
</organism>
<dbReference type="RefSeq" id="WP_146288265.1">
    <property type="nucleotide sequence ID" value="NZ_CP042304.1"/>
</dbReference>
<evidence type="ECO:0000313" key="3">
    <source>
        <dbReference type="Proteomes" id="UP000315364"/>
    </source>
</evidence>
<dbReference type="EMBL" id="CP042304">
    <property type="protein sequence ID" value="QDZ09454.1"/>
    <property type="molecule type" value="Genomic_DNA"/>
</dbReference>
<dbReference type="InterPro" id="IPR022550">
    <property type="entry name" value="NTP_transf_8"/>
</dbReference>
<sequence length="365" mass="40366">MKQVDLIYRTAYAELVQRSLDASFDADFPATGNFVSVPVKGRKYWYFEDSHTVPKRRYVGPADDAEINRRVTEFKRGKDGFRGRRKLVSTLTREAGLGAPERFTGDIIAALQRNGLFRLRAVLVGTVAFQAYSAHLGVRLPSASLQTGDADFAQFHSVSAEVGDSLPPILDILRQVDDTFRPVPHMNDGQQSTQFINSQSYKIEFLTPNRGSADHDGEPSRMPALGGAAAQPLRFLDFLIYQPVYAVLLHGGGIPVLVPAPERFAVHKLIVSTRRRDDPNGFAKREKDLHQASLLVDAMAETRRLSDLAEAYMEAWERGDHWQSALTGGLNGLGAARAGQVTAALRAGLEELGEESDRYFRSPHS</sequence>
<feature type="domain" description="Nucleotidyltransferase-like" evidence="1">
    <location>
        <begin position="103"/>
        <end position="317"/>
    </location>
</feature>
<dbReference type="Proteomes" id="UP000315364">
    <property type="component" value="Chromosome"/>
</dbReference>
<dbReference type="OrthoDB" id="5469612at2"/>
<evidence type="ECO:0000259" key="1">
    <source>
        <dbReference type="Pfam" id="PF12281"/>
    </source>
</evidence>
<evidence type="ECO:0000313" key="2">
    <source>
        <dbReference type="EMBL" id="QDZ09454.1"/>
    </source>
</evidence>
<proteinExistence type="predicted"/>
<gene>
    <name evidence="2" type="ORF">FPZ08_01055</name>
</gene>
<protein>
    <recommendedName>
        <fullName evidence="1">Nucleotidyltransferase-like domain-containing protein</fullName>
    </recommendedName>
</protein>
<accession>A0A5B8LPC1</accession>
<dbReference type="AlphaFoldDB" id="A0A5B8LPC1"/>
<dbReference type="KEGG" id="dea:FPZ08_01055"/>
<reference evidence="2 3" key="1">
    <citation type="submission" date="2019-07" db="EMBL/GenBank/DDBJ databases">
        <title>Full genome sequence of Devosia sp. Gsoil 520.</title>
        <authorList>
            <person name="Im W.-T."/>
        </authorList>
    </citation>
    <scope>NUCLEOTIDE SEQUENCE [LARGE SCALE GENOMIC DNA]</scope>
    <source>
        <strain evidence="2 3">Gsoil 520</strain>
    </source>
</reference>
<dbReference type="Pfam" id="PF12281">
    <property type="entry name" value="NTP_transf_8"/>
    <property type="match status" value="1"/>
</dbReference>
<dbReference type="PIRSF" id="PIRSF031854">
    <property type="entry name" value="UCP031854"/>
    <property type="match status" value="1"/>
</dbReference>
<keyword evidence="3" id="KW-1185">Reference proteome</keyword>
<dbReference type="InterPro" id="IPR058575">
    <property type="entry name" value="NTP_transf_8_dom"/>
</dbReference>